<dbReference type="AlphaFoldDB" id="A0A0F9SPA4"/>
<reference evidence="1" key="1">
    <citation type="journal article" date="2015" name="Nature">
        <title>Complex archaea that bridge the gap between prokaryotes and eukaryotes.</title>
        <authorList>
            <person name="Spang A."/>
            <person name="Saw J.H."/>
            <person name="Jorgensen S.L."/>
            <person name="Zaremba-Niedzwiedzka K."/>
            <person name="Martijn J."/>
            <person name="Lind A.E."/>
            <person name="van Eijk R."/>
            <person name="Schleper C."/>
            <person name="Guy L."/>
            <person name="Ettema T.J."/>
        </authorList>
    </citation>
    <scope>NUCLEOTIDE SEQUENCE</scope>
</reference>
<gene>
    <name evidence="1" type="ORF">LCGC14_0426380</name>
</gene>
<name>A0A0F9SPA4_9ZZZZ</name>
<sequence length="406" mass="43033">MAINFGNESKFLSTGTAWYVAMANIIEDKFVVVYRDSSESNHGTARIGTVSGTDISYGVKSKFLDTGTANRMSVDNLSESGFVVAYQDVPNSNHGTAKIGIVSGTTITFGSSSEFSPSSTADHISVISLSSSGFVVVFRDRGDSDHGKARIGTVSGTTITFGAVTKFLDTGSASFNVLSKLSESGFVVSYRDDADSGHGTSKIGTIDGTTITFGARTEFASSGIGSYISTDAIDESTFVITYQDQGDSGHGTARIGTIDGTTITFGVETEFVNSGSVLYTSVSLIDPTQFVVAYQDIAPSFLGAARIGTIDGTDITFVGNPKSFSQGLSRYNPLISLSGSKFVVGYRDSGDSENGISRVGMYIPEISSPLFVNGYDIIQASGDSYIYGHQKMASYWYPGNWEERVL</sequence>
<accession>A0A0F9SPA4</accession>
<protein>
    <submittedName>
        <fullName evidence="1">Uncharacterized protein</fullName>
    </submittedName>
</protein>
<organism evidence="1">
    <name type="scientific">marine sediment metagenome</name>
    <dbReference type="NCBI Taxonomy" id="412755"/>
    <lineage>
        <taxon>unclassified sequences</taxon>
        <taxon>metagenomes</taxon>
        <taxon>ecological metagenomes</taxon>
    </lineage>
</organism>
<evidence type="ECO:0000313" key="1">
    <source>
        <dbReference type="EMBL" id="KKN70855.1"/>
    </source>
</evidence>
<proteinExistence type="predicted"/>
<dbReference type="EMBL" id="LAZR01000395">
    <property type="protein sequence ID" value="KKN70855.1"/>
    <property type="molecule type" value="Genomic_DNA"/>
</dbReference>
<comment type="caution">
    <text evidence="1">The sequence shown here is derived from an EMBL/GenBank/DDBJ whole genome shotgun (WGS) entry which is preliminary data.</text>
</comment>